<dbReference type="AlphaFoldDB" id="A0A0F9JGC3"/>
<feature type="region of interest" description="Disordered" evidence="1">
    <location>
        <begin position="404"/>
        <end position="463"/>
    </location>
</feature>
<sequence>MVIKDSIRKRRNRYAKASKEFIKRITRTTYDNTVGFISSFGKTVTNPFDNSTTWLTIYSKEPFIRGAVDALVNAVVGEFDLESAKLKESKADEIKRVDIYNSLTDPASGIRTKLATMCYKLVIDSLFVLETNAKDKAFYVLNKEDCTVVWNDRNTVIEGVDWSQASAHLQSGSTIEPERLHIGEFVIGSIFDPDTNLWQNSPMETLIDMANLLYHARQYNLDIFKHGGVPSMLYSLPPETTPENKEIFKKEVKKLKAGENLIGIGEVKAQAIAGFTKDMEYNVLVDHAVQSIMTLLGVSPLMMNLAVKSGSGGGGEGTRQEMNAFATRVYQLQRIINDAVTLAIHNIHDPPVKDGADPKPLEEGRVKKTDIIKLLRFKLRKWVDIRQQAAMHKIYIDTGVLNPNEARKDIGKEPRVGGDEYSNSNDRGASGNTGEANPSGQDRDPNQEDDSNEGENENDGNRVDDKALFQLFKEFLEFNADWHKKKRIRNLLKKGKCLRVAHRKIARAFSRNSLSRER</sequence>
<feature type="compositionally biased region" description="Acidic residues" evidence="1">
    <location>
        <begin position="447"/>
        <end position="458"/>
    </location>
</feature>
<feature type="compositionally biased region" description="Basic and acidic residues" evidence="1">
    <location>
        <begin position="405"/>
        <end position="418"/>
    </location>
</feature>
<dbReference type="EMBL" id="LAZR01016369">
    <property type="protein sequence ID" value="KKM04821.1"/>
    <property type="molecule type" value="Genomic_DNA"/>
</dbReference>
<evidence type="ECO:0008006" key="3">
    <source>
        <dbReference type="Google" id="ProtNLM"/>
    </source>
</evidence>
<reference evidence="2" key="1">
    <citation type="journal article" date="2015" name="Nature">
        <title>Complex archaea that bridge the gap between prokaryotes and eukaryotes.</title>
        <authorList>
            <person name="Spang A."/>
            <person name="Saw J.H."/>
            <person name="Jorgensen S.L."/>
            <person name="Zaremba-Niedzwiedzka K."/>
            <person name="Martijn J."/>
            <person name="Lind A.E."/>
            <person name="van Eijk R."/>
            <person name="Schleper C."/>
            <person name="Guy L."/>
            <person name="Ettema T.J."/>
        </authorList>
    </citation>
    <scope>NUCLEOTIDE SEQUENCE</scope>
</reference>
<feature type="compositionally biased region" description="Polar residues" evidence="1">
    <location>
        <begin position="421"/>
        <end position="440"/>
    </location>
</feature>
<gene>
    <name evidence="2" type="ORF">LCGC14_1760360</name>
</gene>
<evidence type="ECO:0000256" key="1">
    <source>
        <dbReference type="SAM" id="MobiDB-lite"/>
    </source>
</evidence>
<organism evidence="2">
    <name type="scientific">marine sediment metagenome</name>
    <dbReference type="NCBI Taxonomy" id="412755"/>
    <lineage>
        <taxon>unclassified sequences</taxon>
        <taxon>metagenomes</taxon>
        <taxon>ecological metagenomes</taxon>
    </lineage>
</organism>
<protein>
    <recommendedName>
        <fullName evidence="3">Phage portal protein</fullName>
    </recommendedName>
</protein>
<proteinExistence type="predicted"/>
<accession>A0A0F9JGC3</accession>
<name>A0A0F9JGC3_9ZZZZ</name>
<comment type="caution">
    <text evidence="2">The sequence shown here is derived from an EMBL/GenBank/DDBJ whole genome shotgun (WGS) entry which is preliminary data.</text>
</comment>
<evidence type="ECO:0000313" key="2">
    <source>
        <dbReference type="EMBL" id="KKM04821.1"/>
    </source>
</evidence>